<comment type="caution">
    <text evidence="3">The sequence shown here is derived from an EMBL/GenBank/DDBJ whole genome shotgun (WGS) entry which is preliminary data.</text>
</comment>
<dbReference type="Pfam" id="PF08378">
    <property type="entry name" value="NERD"/>
    <property type="match status" value="1"/>
</dbReference>
<dbReference type="EMBL" id="JBHUEA010000044">
    <property type="protein sequence ID" value="MFD1723073.1"/>
    <property type="molecule type" value="Genomic_DNA"/>
</dbReference>
<dbReference type="Proteomes" id="UP001597347">
    <property type="component" value="Unassembled WGS sequence"/>
</dbReference>
<feature type="domain" description="NERD" evidence="2">
    <location>
        <begin position="63"/>
        <end position="172"/>
    </location>
</feature>
<protein>
    <submittedName>
        <fullName evidence="3">Nuclease-related domain-containing protein</fullName>
    </submittedName>
</protein>
<evidence type="ECO:0000313" key="4">
    <source>
        <dbReference type="Proteomes" id="UP001597347"/>
    </source>
</evidence>
<reference evidence="4" key="1">
    <citation type="journal article" date="2019" name="Int. J. Syst. Evol. Microbiol.">
        <title>The Global Catalogue of Microorganisms (GCM) 10K type strain sequencing project: providing services to taxonomists for standard genome sequencing and annotation.</title>
        <authorList>
            <consortium name="The Broad Institute Genomics Platform"/>
            <consortium name="The Broad Institute Genome Sequencing Center for Infectious Disease"/>
            <person name="Wu L."/>
            <person name="Ma J."/>
        </authorList>
    </citation>
    <scope>NUCLEOTIDE SEQUENCE [LARGE SCALE GENOMIC DNA]</scope>
    <source>
        <strain evidence="4">CGMCC 1.12471</strain>
    </source>
</reference>
<accession>A0ABW4LKA2</accession>
<proteinExistence type="predicted"/>
<organism evidence="3 4">
    <name type="scientific">Amnibacterium endophyticum</name>
    <dbReference type="NCBI Taxonomy" id="2109337"/>
    <lineage>
        <taxon>Bacteria</taxon>
        <taxon>Bacillati</taxon>
        <taxon>Actinomycetota</taxon>
        <taxon>Actinomycetes</taxon>
        <taxon>Micrococcales</taxon>
        <taxon>Microbacteriaceae</taxon>
        <taxon>Amnibacterium</taxon>
    </lineage>
</organism>
<dbReference type="InterPro" id="IPR011528">
    <property type="entry name" value="NERD"/>
</dbReference>
<keyword evidence="4" id="KW-1185">Reference proteome</keyword>
<evidence type="ECO:0000256" key="1">
    <source>
        <dbReference type="SAM" id="MobiDB-lite"/>
    </source>
</evidence>
<feature type="non-terminal residue" evidence="3">
    <location>
        <position position="172"/>
    </location>
</feature>
<name>A0ABW4LKA2_9MICO</name>
<sequence>MTQTAAPTALRTAEPPHRMRDRVPAQALIEQVLRARAALRPLTGLERLVGVDPLGPDAWPWYSGVLGERVVAGRLAGLPGGWTVLHSLPVGRDGGDIDHLVVGPGGVFTIDTKHHRDASAWVAGHAVLVAGRRRPYVQRAEAQARRVDRIVAGVLPEEPAVRPVVAFVGANA</sequence>
<evidence type="ECO:0000313" key="3">
    <source>
        <dbReference type="EMBL" id="MFD1723073.1"/>
    </source>
</evidence>
<gene>
    <name evidence="3" type="ORF">ACFSBI_16095</name>
</gene>
<feature type="region of interest" description="Disordered" evidence="1">
    <location>
        <begin position="1"/>
        <end position="21"/>
    </location>
</feature>
<dbReference type="RefSeq" id="WP_377936736.1">
    <property type="nucleotide sequence ID" value="NZ_JBHUEA010000044.1"/>
</dbReference>
<evidence type="ECO:0000259" key="2">
    <source>
        <dbReference type="PROSITE" id="PS50965"/>
    </source>
</evidence>
<dbReference type="PROSITE" id="PS50965">
    <property type="entry name" value="NERD"/>
    <property type="match status" value="1"/>
</dbReference>